<dbReference type="AlphaFoldDB" id="A0A7Y7Y2K7"/>
<feature type="transmembrane region" description="Helical" evidence="7">
    <location>
        <begin position="66"/>
        <end position="86"/>
    </location>
</feature>
<evidence type="ECO:0000256" key="2">
    <source>
        <dbReference type="ARBA" id="ARBA00006679"/>
    </source>
</evidence>
<keyword evidence="5 7" id="KW-1133">Transmembrane helix</keyword>
<dbReference type="InterPro" id="IPR032808">
    <property type="entry name" value="DoxX"/>
</dbReference>
<feature type="transmembrane region" description="Helical" evidence="7">
    <location>
        <begin position="93"/>
        <end position="114"/>
    </location>
</feature>
<keyword evidence="3" id="KW-1003">Cell membrane</keyword>
<dbReference type="PANTHER" id="PTHR33452:SF1">
    <property type="entry name" value="INNER MEMBRANE PROTEIN YPHA-RELATED"/>
    <property type="match status" value="1"/>
</dbReference>
<feature type="transmembrane region" description="Helical" evidence="7">
    <location>
        <begin position="126"/>
        <end position="145"/>
    </location>
</feature>
<evidence type="ECO:0000256" key="3">
    <source>
        <dbReference type="ARBA" id="ARBA00022475"/>
    </source>
</evidence>
<accession>A0A7Y7Y2K7</accession>
<dbReference type="InterPro" id="IPR051907">
    <property type="entry name" value="DoxX-like_oxidoreductase"/>
</dbReference>
<evidence type="ECO:0000313" key="8">
    <source>
        <dbReference type="EMBL" id="NWC16416.1"/>
    </source>
</evidence>
<keyword evidence="6 7" id="KW-0472">Membrane</keyword>
<gene>
    <name evidence="8" type="ORF">HX845_22355</name>
</gene>
<dbReference type="GO" id="GO:0005886">
    <property type="term" value="C:plasma membrane"/>
    <property type="evidence" value="ECO:0007669"/>
    <property type="project" value="UniProtKB-SubCell"/>
</dbReference>
<evidence type="ECO:0000256" key="1">
    <source>
        <dbReference type="ARBA" id="ARBA00004651"/>
    </source>
</evidence>
<keyword evidence="4 7" id="KW-0812">Transmembrane</keyword>
<comment type="similarity">
    <text evidence="2">Belongs to the DoxX family.</text>
</comment>
<dbReference type="Pfam" id="PF07681">
    <property type="entry name" value="DoxX"/>
    <property type="match status" value="1"/>
</dbReference>
<dbReference type="RefSeq" id="WP_017125796.1">
    <property type="nucleotide sequence ID" value="NZ_JACAOR010000007.1"/>
</dbReference>
<proteinExistence type="inferred from homology"/>
<organism evidence="8 9">
    <name type="scientific">Pseudomonas gingeri</name>
    <dbReference type="NCBI Taxonomy" id="117681"/>
    <lineage>
        <taxon>Bacteria</taxon>
        <taxon>Pseudomonadati</taxon>
        <taxon>Pseudomonadota</taxon>
        <taxon>Gammaproteobacteria</taxon>
        <taxon>Pseudomonadales</taxon>
        <taxon>Pseudomonadaceae</taxon>
        <taxon>Pseudomonas</taxon>
    </lineage>
</organism>
<dbReference type="EMBL" id="JACAQE010000007">
    <property type="protein sequence ID" value="NWC16416.1"/>
    <property type="molecule type" value="Genomic_DNA"/>
</dbReference>
<evidence type="ECO:0000256" key="4">
    <source>
        <dbReference type="ARBA" id="ARBA00022692"/>
    </source>
</evidence>
<protein>
    <submittedName>
        <fullName evidence="8">DoxX family protein</fullName>
    </submittedName>
</protein>
<comment type="subcellular location">
    <subcellularLocation>
        <location evidence="1">Cell membrane</location>
        <topology evidence="1">Multi-pass membrane protein</topology>
    </subcellularLocation>
</comment>
<dbReference type="GeneID" id="57660891"/>
<evidence type="ECO:0000313" key="9">
    <source>
        <dbReference type="Proteomes" id="UP000517547"/>
    </source>
</evidence>
<evidence type="ECO:0000256" key="6">
    <source>
        <dbReference type="ARBA" id="ARBA00023136"/>
    </source>
</evidence>
<reference evidence="8 9" key="1">
    <citation type="submission" date="2020-04" db="EMBL/GenBank/DDBJ databases">
        <title>Molecular characterization of pseudomonads from Agaricus bisporus reveal novel blotch 2 pathogens in Western Europe.</title>
        <authorList>
            <person name="Taparia T."/>
            <person name="Krijger M."/>
            <person name="Haynes E."/>
            <person name="Elpinstone J.G."/>
            <person name="Noble R."/>
            <person name="Van Der Wolf J."/>
        </authorList>
    </citation>
    <scope>NUCLEOTIDE SEQUENCE [LARGE SCALE GENOMIC DNA]</scope>
    <source>
        <strain evidence="8 9">IPO3738</strain>
    </source>
</reference>
<feature type="transmembrane region" description="Helical" evidence="7">
    <location>
        <begin position="27"/>
        <end position="46"/>
    </location>
</feature>
<evidence type="ECO:0000256" key="7">
    <source>
        <dbReference type="SAM" id="Phobius"/>
    </source>
</evidence>
<dbReference type="Proteomes" id="UP000517547">
    <property type="component" value="Unassembled WGS sequence"/>
</dbReference>
<sequence length="151" mass="15719">MSQSTLSQNTTAHSALGSLSDNTSASAGVALAGRILLSVIFLLSGFSKVADPSAMLGYIGSAGLPFPQLALIVAIAVEIGGSLLLILGYRTRLVALVMAVFTLATALAFHNHLADQNQFIHFFKNIAMTGGLLQVVAFGAGRFSLDARRRG</sequence>
<name>A0A7Y7Y2K7_9PSED</name>
<comment type="caution">
    <text evidence="8">The sequence shown here is derived from an EMBL/GenBank/DDBJ whole genome shotgun (WGS) entry which is preliminary data.</text>
</comment>
<dbReference type="PANTHER" id="PTHR33452">
    <property type="entry name" value="OXIDOREDUCTASE CATD-RELATED"/>
    <property type="match status" value="1"/>
</dbReference>
<evidence type="ECO:0000256" key="5">
    <source>
        <dbReference type="ARBA" id="ARBA00022989"/>
    </source>
</evidence>